<evidence type="ECO:0000256" key="1">
    <source>
        <dbReference type="SAM" id="Coils"/>
    </source>
</evidence>
<protein>
    <submittedName>
        <fullName evidence="2">Uncharacterized protein</fullName>
    </submittedName>
</protein>
<organism evidence="2 3">
    <name type="scientific">Tenacibaculum polynesiense</name>
    <dbReference type="NCBI Taxonomy" id="3137857"/>
    <lineage>
        <taxon>Bacteria</taxon>
        <taxon>Pseudomonadati</taxon>
        <taxon>Bacteroidota</taxon>
        <taxon>Flavobacteriia</taxon>
        <taxon>Flavobacteriales</taxon>
        <taxon>Flavobacteriaceae</taxon>
        <taxon>Tenacibaculum</taxon>
    </lineage>
</organism>
<proteinExistence type="predicted"/>
<comment type="caution">
    <text evidence="2">The sequence shown here is derived from an EMBL/GenBank/DDBJ whole genome shotgun (WGS) entry which is preliminary data.</text>
</comment>
<sequence>MQQKINNVATKLQQKLTAMKQQIEEQKKLKIEELRNNPLGSKGAIYKRYFKIPEPFLRETINNIISECRKITIDKAKNEKRITPREYYKLVEEIEGIKLI</sequence>
<evidence type="ECO:0000313" key="2">
    <source>
        <dbReference type="EMBL" id="CAL2104470.1"/>
    </source>
</evidence>
<dbReference type="Proteomes" id="UP001497527">
    <property type="component" value="Unassembled WGS sequence"/>
</dbReference>
<evidence type="ECO:0000313" key="3">
    <source>
        <dbReference type="Proteomes" id="UP001497527"/>
    </source>
</evidence>
<gene>
    <name evidence="2" type="ORF">T190423A01A_80007</name>
</gene>
<accession>A0ABP1F1S9</accession>
<keyword evidence="3" id="KW-1185">Reference proteome</keyword>
<keyword evidence="1" id="KW-0175">Coiled coil</keyword>
<dbReference type="EMBL" id="CAXJIO010000017">
    <property type="protein sequence ID" value="CAL2104470.1"/>
    <property type="molecule type" value="Genomic_DNA"/>
</dbReference>
<name>A0ABP1F1S9_9FLAO</name>
<reference evidence="2 3" key="1">
    <citation type="submission" date="2024-05" db="EMBL/GenBank/DDBJ databases">
        <authorList>
            <person name="Duchaud E."/>
        </authorList>
    </citation>
    <scope>NUCLEOTIDE SEQUENCE [LARGE SCALE GENOMIC DNA]</scope>
    <source>
        <strain evidence="2">Ena-SAMPLE-TAB-13-05-2024-13:56:06:370-140308</strain>
    </source>
</reference>
<feature type="coiled-coil region" evidence="1">
    <location>
        <begin position="2"/>
        <end position="29"/>
    </location>
</feature>